<sequence length="71" mass="8113">MKQSELPGCPTCGLKPEYAFKVDRFGWHRGGLKCPYNHHRVQLESPAENKAKAMQVLAPLWCDSVEKFKPK</sequence>
<evidence type="ECO:0000313" key="1">
    <source>
        <dbReference type="EMBL" id="EBU8207317.1"/>
    </source>
</evidence>
<dbReference type="AlphaFoldDB" id="A0A5V6Q3M5"/>
<organism evidence="1">
    <name type="scientific">Salmonella enterica subsp. enterica serovar Cardoner</name>
    <dbReference type="NCBI Taxonomy" id="2564309"/>
    <lineage>
        <taxon>Bacteria</taxon>
        <taxon>Pseudomonadati</taxon>
        <taxon>Pseudomonadota</taxon>
        <taxon>Gammaproteobacteria</taxon>
        <taxon>Enterobacterales</taxon>
        <taxon>Enterobacteriaceae</taxon>
        <taxon>Salmonella</taxon>
    </lineage>
</organism>
<gene>
    <name evidence="1" type="ORF">DLM21_23805</name>
</gene>
<accession>A0A5V6Q3M5</accession>
<comment type="caution">
    <text evidence="1">The sequence shown here is derived from an EMBL/GenBank/DDBJ whole genome shotgun (WGS) entry which is preliminary data.</text>
</comment>
<dbReference type="EMBL" id="AAHDIR010000039">
    <property type="protein sequence ID" value="EBU8207317.1"/>
    <property type="molecule type" value="Genomic_DNA"/>
</dbReference>
<reference evidence="1" key="1">
    <citation type="submission" date="2018-05" db="EMBL/GenBank/DDBJ databases">
        <authorList>
            <person name="Ashton P.M."/>
            <person name="Dallman T."/>
            <person name="Nair S."/>
            <person name="De Pinna E."/>
            <person name="Peters T."/>
            <person name="Grant K."/>
        </authorList>
    </citation>
    <scope>NUCLEOTIDE SEQUENCE</scope>
    <source>
        <strain evidence="1">374031</strain>
    </source>
</reference>
<proteinExistence type="predicted"/>
<name>A0A5V6Q3M5_SALET</name>
<protein>
    <submittedName>
        <fullName evidence="1">Uncharacterized protein</fullName>
    </submittedName>
</protein>